<evidence type="ECO:0000313" key="4">
    <source>
        <dbReference type="Proteomes" id="UP000648908"/>
    </source>
</evidence>
<sequence length="139" mass="14650">MIGARSTGGLWLRIALGFAAGLTLLFLLRAIFFATIWMESDPQRHAVEAWMTPRYIVRTYGLPPDRVDAALGLPTGQSPRKPLADIAERQGLPVAHLIAAVEALRDEGERQPGGTGSPGANAPGHSGPDSKRLGGGSGE</sequence>
<protein>
    <submittedName>
        <fullName evidence="3">Uncharacterized protein</fullName>
    </submittedName>
</protein>
<accession>A0A8K0V815</accession>
<dbReference type="EMBL" id="JAESVN010000003">
    <property type="protein sequence ID" value="MBL4917424.1"/>
    <property type="molecule type" value="Genomic_DNA"/>
</dbReference>
<dbReference type="RefSeq" id="WP_202688334.1">
    <property type="nucleotide sequence ID" value="NZ_JAESVN010000003.1"/>
</dbReference>
<name>A0A8K0V815_9RHOB</name>
<comment type="caution">
    <text evidence="3">The sequence shown here is derived from an EMBL/GenBank/DDBJ whole genome shotgun (WGS) entry which is preliminary data.</text>
</comment>
<evidence type="ECO:0000256" key="1">
    <source>
        <dbReference type="SAM" id="MobiDB-lite"/>
    </source>
</evidence>
<dbReference type="Proteomes" id="UP000648908">
    <property type="component" value="Unassembled WGS sequence"/>
</dbReference>
<keyword evidence="2" id="KW-0812">Transmembrane</keyword>
<feature type="region of interest" description="Disordered" evidence="1">
    <location>
        <begin position="105"/>
        <end position="139"/>
    </location>
</feature>
<keyword evidence="2" id="KW-0472">Membrane</keyword>
<reference evidence="3" key="1">
    <citation type="submission" date="2021-01" db="EMBL/GenBank/DDBJ databases">
        <title>Tabrizicola alba sp. nov. a motile alkaliphilic bacterium isolated from a soda lake.</title>
        <authorList>
            <person name="Szuroczki S."/>
            <person name="Abbaszade G."/>
            <person name="Schumann P."/>
            <person name="Toth E."/>
        </authorList>
    </citation>
    <scope>NUCLEOTIDE SEQUENCE</scope>
    <source>
        <strain evidence="3">DMG-N-6</strain>
    </source>
</reference>
<evidence type="ECO:0000313" key="3">
    <source>
        <dbReference type="EMBL" id="MBL4917424.1"/>
    </source>
</evidence>
<gene>
    <name evidence="3" type="ORF">JL811_09335</name>
</gene>
<organism evidence="3 4">
    <name type="scientific">Szabonella alba</name>
    <dbReference type="NCBI Taxonomy" id="2804194"/>
    <lineage>
        <taxon>Bacteria</taxon>
        <taxon>Pseudomonadati</taxon>
        <taxon>Pseudomonadota</taxon>
        <taxon>Alphaproteobacteria</taxon>
        <taxon>Rhodobacterales</taxon>
        <taxon>Paracoccaceae</taxon>
        <taxon>Szabonella</taxon>
    </lineage>
</organism>
<proteinExistence type="predicted"/>
<keyword evidence="4" id="KW-1185">Reference proteome</keyword>
<keyword evidence="2" id="KW-1133">Transmembrane helix</keyword>
<evidence type="ECO:0000256" key="2">
    <source>
        <dbReference type="SAM" id="Phobius"/>
    </source>
</evidence>
<feature type="transmembrane region" description="Helical" evidence="2">
    <location>
        <begin position="12"/>
        <end position="38"/>
    </location>
</feature>
<dbReference type="AlphaFoldDB" id="A0A8K0V815"/>